<gene>
    <name evidence="1" type="ORF">dnm_047120</name>
</gene>
<reference evidence="1" key="1">
    <citation type="journal article" date="2021" name="Microb. Physiol.">
        <title>Proteogenomic Insights into the Physiology of Marine, Sulfate-Reducing, Filamentous Desulfonema limicola and Desulfonema magnum.</title>
        <authorList>
            <person name="Schnaars V."/>
            <person name="Wohlbrand L."/>
            <person name="Scheve S."/>
            <person name="Hinrichs C."/>
            <person name="Reinhardt R."/>
            <person name="Rabus R."/>
        </authorList>
    </citation>
    <scope>NUCLEOTIDE SEQUENCE</scope>
    <source>
        <strain evidence="1">4be13</strain>
    </source>
</reference>
<dbReference type="EMBL" id="CP061800">
    <property type="protein sequence ID" value="QTA88665.1"/>
    <property type="molecule type" value="Genomic_DNA"/>
</dbReference>
<name>A0A975GPC8_9BACT</name>
<accession>A0A975GPC8</accession>
<dbReference type="AlphaFoldDB" id="A0A975GPC8"/>
<proteinExistence type="predicted"/>
<evidence type="ECO:0000313" key="1">
    <source>
        <dbReference type="EMBL" id="QTA88665.1"/>
    </source>
</evidence>
<dbReference type="Proteomes" id="UP000663722">
    <property type="component" value="Chromosome"/>
</dbReference>
<dbReference type="KEGG" id="dmm:dnm_047120"/>
<sequence>MNTGCTDIFHIPSNSRVTFKPVDIFLEILKYYLRNISFVRTRDGLILI</sequence>
<protein>
    <submittedName>
        <fullName evidence="1">Uncharacterized protein</fullName>
    </submittedName>
</protein>
<organism evidence="1 2">
    <name type="scientific">Desulfonema magnum</name>
    <dbReference type="NCBI Taxonomy" id="45655"/>
    <lineage>
        <taxon>Bacteria</taxon>
        <taxon>Pseudomonadati</taxon>
        <taxon>Thermodesulfobacteriota</taxon>
        <taxon>Desulfobacteria</taxon>
        <taxon>Desulfobacterales</taxon>
        <taxon>Desulfococcaceae</taxon>
        <taxon>Desulfonema</taxon>
    </lineage>
</organism>
<keyword evidence="2" id="KW-1185">Reference proteome</keyword>
<evidence type="ECO:0000313" key="2">
    <source>
        <dbReference type="Proteomes" id="UP000663722"/>
    </source>
</evidence>